<feature type="domain" description="ABC transporter" evidence="8">
    <location>
        <begin position="336"/>
        <end position="544"/>
    </location>
</feature>
<evidence type="ECO:0000256" key="1">
    <source>
        <dbReference type="ARBA" id="ARBA00004651"/>
    </source>
</evidence>
<dbReference type="InterPro" id="IPR003593">
    <property type="entry name" value="AAA+_ATPase"/>
</dbReference>
<dbReference type="PANTHER" id="PTHR24221:SF261">
    <property type="entry name" value="GLUTATHIONE_L-CYSTEINE TRANSPORT SYSTEM ATP-BINDING_PERMEASE PROTEIN CYDD"/>
    <property type="match status" value="1"/>
</dbReference>
<dbReference type="PANTHER" id="PTHR24221">
    <property type="entry name" value="ATP-BINDING CASSETTE SUB-FAMILY B"/>
    <property type="match status" value="1"/>
</dbReference>
<dbReference type="SUPFAM" id="SSF52540">
    <property type="entry name" value="P-loop containing nucleoside triphosphate hydrolases"/>
    <property type="match status" value="1"/>
</dbReference>
<gene>
    <name evidence="10" type="ORF">PAF17_13465</name>
</gene>
<keyword evidence="11" id="KW-1185">Reference proteome</keyword>
<evidence type="ECO:0000256" key="7">
    <source>
        <dbReference type="SAM" id="Phobius"/>
    </source>
</evidence>
<dbReference type="Gene3D" id="1.20.1560.10">
    <property type="entry name" value="ABC transporter type 1, transmembrane domain"/>
    <property type="match status" value="1"/>
</dbReference>
<comment type="subcellular location">
    <subcellularLocation>
        <location evidence="1">Cell membrane</location>
        <topology evidence="1">Multi-pass membrane protein</topology>
    </subcellularLocation>
</comment>
<accession>A0ABT4ZGR9</accession>
<reference evidence="10" key="1">
    <citation type="submission" date="2022-12" db="EMBL/GenBank/DDBJ databases">
        <title>Paracoccus onchidii sp. nov., isolated from a marine invertebrate from the South China Sea.</title>
        <authorList>
            <person name="Xu S."/>
            <person name="Liu Z."/>
            <person name="Xu Y."/>
        </authorList>
    </citation>
    <scope>NUCLEOTIDE SEQUENCE</scope>
    <source>
        <strain evidence="10">Z330</strain>
    </source>
</reference>
<feature type="transmembrane region" description="Helical" evidence="7">
    <location>
        <begin position="238"/>
        <end position="261"/>
    </location>
</feature>
<evidence type="ECO:0000256" key="4">
    <source>
        <dbReference type="ARBA" id="ARBA00022840"/>
    </source>
</evidence>
<sequence length="544" mass="58441">MTSPALRYLTRICAPQRRRLKLGSGLAVLAEALWLPQAAVLAMVLGGMASGQDPDLWMSAGAIAILGVARSGLIFLASRQFEQGADAVLAATRAQILARAQQYAPGPEVPSSAQTAVLMVEKTSLIRAHLLRWPAARARVAVIPVLILAVIFPVSWPVALILMISGPLIPVFMALIGMAAKDASARQMEEISGLNSLLVDRLGALIDIRLLRADKQMKNDFQIRADRLRQQTMQVLRVAFLSSAVLELFAALGVAMTAVYVGFTLLGELRFGSWGRVLTASEGIWLLLLAPVFFQPLRDMAAAWHDRVAAQAAADELLMDEERSLTRIPGQGADADRMAGAISVRGLRLRGISYPDLDIAPGEMLAITGPSGSGKTTFLMALAGILPSDGALKVGDVIVDDKTADGWRQSVALITQHVHFLDLPLRENLTLAPSIDDDRLAQALTLADADEIVNQLPQGLDTVLGERGGGVSGGEARRLIVARTAYWNRPYVMADEPTADLDDMTAQRVIRGLLDLNAQGAGLIVATHDPRLIRVIERRIDLAA</sequence>
<protein>
    <submittedName>
        <fullName evidence="10">ATP-binding cassette domain-containing protein</fullName>
    </submittedName>
</protein>
<dbReference type="Proteomes" id="UP001165641">
    <property type="component" value="Unassembled WGS sequence"/>
</dbReference>
<evidence type="ECO:0000259" key="9">
    <source>
        <dbReference type="PROSITE" id="PS50929"/>
    </source>
</evidence>
<dbReference type="GO" id="GO:0005524">
    <property type="term" value="F:ATP binding"/>
    <property type="evidence" value="ECO:0007669"/>
    <property type="project" value="UniProtKB-KW"/>
</dbReference>
<dbReference type="SUPFAM" id="SSF90123">
    <property type="entry name" value="ABC transporter transmembrane region"/>
    <property type="match status" value="1"/>
</dbReference>
<evidence type="ECO:0000313" key="11">
    <source>
        <dbReference type="Proteomes" id="UP001165641"/>
    </source>
</evidence>
<dbReference type="PROSITE" id="PS50929">
    <property type="entry name" value="ABC_TM1F"/>
    <property type="match status" value="1"/>
</dbReference>
<name>A0ABT4ZGR9_9RHOB</name>
<dbReference type="PROSITE" id="PS00211">
    <property type="entry name" value="ABC_TRANSPORTER_1"/>
    <property type="match status" value="1"/>
</dbReference>
<dbReference type="Pfam" id="PF00664">
    <property type="entry name" value="ABC_membrane"/>
    <property type="match status" value="1"/>
</dbReference>
<dbReference type="Pfam" id="PF00005">
    <property type="entry name" value="ABC_tran"/>
    <property type="match status" value="1"/>
</dbReference>
<feature type="domain" description="ABC transmembrane type-1" evidence="9">
    <location>
        <begin position="22"/>
        <end position="309"/>
    </location>
</feature>
<dbReference type="EMBL" id="JAQBIE010000017">
    <property type="protein sequence ID" value="MDB6178506.1"/>
    <property type="molecule type" value="Genomic_DNA"/>
</dbReference>
<dbReference type="InterPro" id="IPR003439">
    <property type="entry name" value="ABC_transporter-like_ATP-bd"/>
</dbReference>
<organism evidence="10 11">
    <name type="scientific">Paracoccus onchidii</name>
    <dbReference type="NCBI Taxonomy" id="3017813"/>
    <lineage>
        <taxon>Bacteria</taxon>
        <taxon>Pseudomonadati</taxon>
        <taxon>Pseudomonadota</taxon>
        <taxon>Alphaproteobacteria</taxon>
        <taxon>Rhodobacterales</taxon>
        <taxon>Paracoccaceae</taxon>
        <taxon>Paracoccus</taxon>
    </lineage>
</organism>
<dbReference type="InterPro" id="IPR011527">
    <property type="entry name" value="ABC1_TM_dom"/>
</dbReference>
<dbReference type="InterPro" id="IPR039421">
    <property type="entry name" value="Type_1_exporter"/>
</dbReference>
<keyword evidence="4 10" id="KW-0067">ATP-binding</keyword>
<dbReference type="SMART" id="SM00382">
    <property type="entry name" value="AAA"/>
    <property type="match status" value="1"/>
</dbReference>
<evidence type="ECO:0000313" key="10">
    <source>
        <dbReference type="EMBL" id="MDB6178506.1"/>
    </source>
</evidence>
<proteinExistence type="predicted"/>
<feature type="transmembrane region" description="Helical" evidence="7">
    <location>
        <begin position="160"/>
        <end position="180"/>
    </location>
</feature>
<evidence type="ECO:0000256" key="2">
    <source>
        <dbReference type="ARBA" id="ARBA00022692"/>
    </source>
</evidence>
<dbReference type="CDD" id="cd18584">
    <property type="entry name" value="ABC_6TM_AarD_CydD"/>
    <property type="match status" value="1"/>
</dbReference>
<keyword evidence="5 7" id="KW-1133">Transmembrane helix</keyword>
<comment type="caution">
    <text evidence="10">The sequence shown here is derived from an EMBL/GenBank/DDBJ whole genome shotgun (WGS) entry which is preliminary data.</text>
</comment>
<dbReference type="RefSeq" id="WP_271889624.1">
    <property type="nucleotide sequence ID" value="NZ_JAQBIE010000017.1"/>
</dbReference>
<dbReference type="InterPro" id="IPR027417">
    <property type="entry name" value="P-loop_NTPase"/>
</dbReference>
<keyword evidence="3" id="KW-0547">Nucleotide-binding</keyword>
<evidence type="ECO:0000256" key="3">
    <source>
        <dbReference type="ARBA" id="ARBA00022741"/>
    </source>
</evidence>
<feature type="transmembrane region" description="Helical" evidence="7">
    <location>
        <begin position="26"/>
        <end position="50"/>
    </location>
</feature>
<evidence type="ECO:0000256" key="5">
    <source>
        <dbReference type="ARBA" id="ARBA00022989"/>
    </source>
</evidence>
<keyword evidence="6 7" id="KW-0472">Membrane</keyword>
<dbReference type="InterPro" id="IPR017871">
    <property type="entry name" value="ABC_transporter-like_CS"/>
</dbReference>
<feature type="transmembrane region" description="Helical" evidence="7">
    <location>
        <begin position="56"/>
        <end position="77"/>
    </location>
</feature>
<dbReference type="PROSITE" id="PS50893">
    <property type="entry name" value="ABC_TRANSPORTER_2"/>
    <property type="match status" value="1"/>
</dbReference>
<dbReference type="Gene3D" id="3.40.50.300">
    <property type="entry name" value="P-loop containing nucleotide triphosphate hydrolases"/>
    <property type="match status" value="1"/>
</dbReference>
<evidence type="ECO:0000256" key="6">
    <source>
        <dbReference type="ARBA" id="ARBA00023136"/>
    </source>
</evidence>
<dbReference type="InterPro" id="IPR036640">
    <property type="entry name" value="ABC1_TM_sf"/>
</dbReference>
<feature type="transmembrane region" description="Helical" evidence="7">
    <location>
        <begin position="136"/>
        <end position="154"/>
    </location>
</feature>
<evidence type="ECO:0000259" key="8">
    <source>
        <dbReference type="PROSITE" id="PS50893"/>
    </source>
</evidence>
<keyword evidence="2 7" id="KW-0812">Transmembrane</keyword>